<dbReference type="OrthoDB" id="8075495at2"/>
<keyword evidence="2 5" id="KW-0812">Transmembrane</keyword>
<organism evidence="6 7">
    <name type="scientific">Metamycoplasma canadense</name>
    <dbReference type="NCBI Taxonomy" id="29554"/>
    <lineage>
        <taxon>Bacteria</taxon>
        <taxon>Bacillati</taxon>
        <taxon>Mycoplasmatota</taxon>
        <taxon>Mycoplasmoidales</taxon>
        <taxon>Metamycoplasmataceae</taxon>
        <taxon>Metamycoplasma</taxon>
    </lineage>
</organism>
<dbReference type="Pfam" id="PF02361">
    <property type="entry name" value="CbiQ"/>
    <property type="match status" value="1"/>
</dbReference>
<feature type="transmembrane region" description="Helical" evidence="5">
    <location>
        <begin position="148"/>
        <end position="171"/>
    </location>
</feature>
<dbReference type="Proteomes" id="UP000031641">
    <property type="component" value="Chromosome"/>
</dbReference>
<feature type="transmembrane region" description="Helical" evidence="5">
    <location>
        <begin position="282"/>
        <end position="303"/>
    </location>
</feature>
<proteinExistence type="predicted"/>
<sequence length="316" mass="36145">MNKTIIGKYLNINTPIHNLDPRLKFLANILFIILFFVSSHYITLGILIIFSMVLYVIATKSVKSLFQKIKLPIYIALFLLIINMLTIKGAIMYYDADKYVPLPSEINSDAYVIYRGKIIINLVFFAPKNDINSTFQLTLFSIHRTISIMIRIYGVILITTILTVTTKSVLLTRAINDLLYPLKLFKIPTEIITMIISIALRFIPTLLDESNRIMKAQSSRGVDFKNGNFKDKIKSFIVLMIPLFVSSFNKANDLSDAMTSRGYEPYSKRTYYRKISPKWKDILASIILLGLTTLVVVCSIDSINLPSWWLATFQKV</sequence>
<evidence type="ECO:0000256" key="5">
    <source>
        <dbReference type="SAM" id="Phobius"/>
    </source>
</evidence>
<evidence type="ECO:0000256" key="3">
    <source>
        <dbReference type="ARBA" id="ARBA00022989"/>
    </source>
</evidence>
<keyword evidence="4 5" id="KW-0472">Membrane</keyword>
<dbReference type="PANTHER" id="PTHR33514:SF13">
    <property type="entry name" value="PROTEIN ABCI12, CHLOROPLASTIC"/>
    <property type="match status" value="1"/>
</dbReference>
<dbReference type="CDD" id="cd16914">
    <property type="entry name" value="EcfT"/>
    <property type="match status" value="1"/>
</dbReference>
<dbReference type="InterPro" id="IPR003339">
    <property type="entry name" value="ABC/ECF_trnsptr_transmembrane"/>
</dbReference>
<dbReference type="RefSeq" id="WP_045433142.1">
    <property type="nucleotide sequence ID" value="NZ_AP014631.1"/>
</dbReference>
<dbReference type="EMBL" id="AP014631">
    <property type="protein sequence ID" value="BAP39333.1"/>
    <property type="molecule type" value="Genomic_DNA"/>
</dbReference>
<dbReference type="AlphaFoldDB" id="A0A077L8G1"/>
<dbReference type="KEGG" id="mcan:MCAN360_0029"/>
<name>A0A077L8G1_9BACT</name>
<feature type="transmembrane region" description="Helical" evidence="5">
    <location>
        <begin position="29"/>
        <end position="59"/>
    </location>
</feature>
<evidence type="ECO:0000313" key="6">
    <source>
        <dbReference type="EMBL" id="BAP39333.1"/>
    </source>
</evidence>
<dbReference type="PANTHER" id="PTHR33514">
    <property type="entry name" value="PROTEIN ABCI12, CHLOROPLASTIC"/>
    <property type="match status" value="1"/>
</dbReference>
<dbReference type="GO" id="GO:0005886">
    <property type="term" value="C:plasma membrane"/>
    <property type="evidence" value="ECO:0007669"/>
    <property type="project" value="TreeGrafter"/>
</dbReference>
<evidence type="ECO:0000256" key="2">
    <source>
        <dbReference type="ARBA" id="ARBA00022692"/>
    </source>
</evidence>
<evidence type="ECO:0000256" key="1">
    <source>
        <dbReference type="ARBA" id="ARBA00004141"/>
    </source>
</evidence>
<evidence type="ECO:0000313" key="7">
    <source>
        <dbReference type="Proteomes" id="UP000031641"/>
    </source>
</evidence>
<evidence type="ECO:0000256" key="4">
    <source>
        <dbReference type="ARBA" id="ARBA00023136"/>
    </source>
</evidence>
<protein>
    <submittedName>
        <fullName evidence="6">Cobalt ABC transporter permease protein</fullName>
    </submittedName>
</protein>
<accession>A0A077L8G1</accession>
<dbReference type="STRING" id="29554.MCAN360_0029"/>
<keyword evidence="3 5" id="KW-1133">Transmembrane helix</keyword>
<dbReference type="HOGENOM" id="CLU_056469_2_2_14"/>
<feature type="transmembrane region" description="Helical" evidence="5">
    <location>
        <begin position="71"/>
        <end position="91"/>
    </location>
</feature>
<reference evidence="7" key="1">
    <citation type="journal article" date="2014" name="Genome Announc.">
        <title>Complete Genome Sequence of Mycoplasma canadense Strain HAZ 360_1 from Bovine Mastitic Milk in Japan.</title>
        <authorList>
            <person name="Hata E."/>
        </authorList>
    </citation>
    <scope>NUCLEOTIDE SEQUENCE [LARGE SCALE GENOMIC DNA]</scope>
    <source>
        <strain evidence="7">HAZ360_1</strain>
    </source>
</reference>
<gene>
    <name evidence="6" type="primary">cbiQ</name>
    <name evidence="6" type="ORF">MCAN360_0029</name>
</gene>
<keyword evidence="7" id="KW-1185">Reference proteome</keyword>
<comment type="subcellular location">
    <subcellularLocation>
        <location evidence="1">Membrane</location>
        <topology evidence="1">Multi-pass membrane protein</topology>
    </subcellularLocation>
</comment>